<keyword evidence="2" id="KW-1185">Reference proteome</keyword>
<dbReference type="Proteomes" id="UP000010866">
    <property type="component" value="Plasmid pMETHO01"/>
</dbReference>
<keyword evidence="1" id="KW-0614">Plasmid</keyword>
<proteinExistence type="predicted"/>
<dbReference type="HOGENOM" id="CLU_1405984_0_0_2"/>
<reference evidence="2" key="1">
    <citation type="submission" date="2012-02" db="EMBL/GenBank/DDBJ databases">
        <title>Complete sequence of plasmid of Methanomethylovorans hollandica DSM 15978.</title>
        <authorList>
            <person name="Lucas S."/>
            <person name="Copeland A."/>
            <person name="Lapidus A."/>
            <person name="Glavina del Rio T."/>
            <person name="Dalin E."/>
            <person name="Tice H."/>
            <person name="Bruce D."/>
            <person name="Goodwin L."/>
            <person name="Pitluck S."/>
            <person name="Peters L."/>
            <person name="Mikhailova N."/>
            <person name="Held B."/>
            <person name="Kyrpides N."/>
            <person name="Mavromatis K."/>
            <person name="Ivanova N."/>
            <person name="Brettin T."/>
            <person name="Detter J.C."/>
            <person name="Han C."/>
            <person name="Larimer F."/>
            <person name="Land M."/>
            <person name="Hauser L."/>
            <person name="Markowitz V."/>
            <person name="Cheng J.-F."/>
            <person name="Hugenholtz P."/>
            <person name="Woyke T."/>
            <person name="Wu D."/>
            <person name="Spring S."/>
            <person name="Schroeder M."/>
            <person name="Brambilla E."/>
            <person name="Klenk H.-P."/>
            <person name="Eisen J.A."/>
        </authorList>
    </citation>
    <scope>NUCLEOTIDE SEQUENCE [LARGE SCALE GENOMIC DNA]</scope>
    <source>
        <strain evidence="2">DSM 15978 / NBRC 107637 / DMS1</strain>
        <plasmid evidence="2">Plasmid pMETHO01</plasmid>
    </source>
</reference>
<evidence type="ECO:0000313" key="2">
    <source>
        <dbReference type="Proteomes" id="UP000010866"/>
    </source>
</evidence>
<organism evidence="1 2">
    <name type="scientific">Methanomethylovorans hollandica (strain DSM 15978 / NBRC 107637 / DMS1)</name>
    <dbReference type="NCBI Taxonomy" id="867904"/>
    <lineage>
        <taxon>Archaea</taxon>
        <taxon>Methanobacteriati</taxon>
        <taxon>Methanobacteriota</taxon>
        <taxon>Stenosarchaea group</taxon>
        <taxon>Methanomicrobia</taxon>
        <taxon>Methanosarcinales</taxon>
        <taxon>Methanosarcinaceae</taxon>
        <taxon>Methanomethylovorans</taxon>
    </lineage>
</organism>
<dbReference type="KEGG" id="mhz:Metho_2661"/>
<dbReference type="EMBL" id="CP003363">
    <property type="protein sequence ID" value="AGB50791.1"/>
    <property type="molecule type" value="Genomic_DNA"/>
</dbReference>
<protein>
    <submittedName>
        <fullName evidence="1">Uncharacterized protein</fullName>
    </submittedName>
</protein>
<accession>L0L0E0</accession>
<geneLocation type="plasmid" evidence="1 2">
    <name>pMETHO01</name>
</geneLocation>
<dbReference type="AlphaFoldDB" id="L0L0E0"/>
<sequence length="193" mass="23366">MSYRVKQEMHWKNITEEEARKILEPEIRISAFFLYNAAKNNPIDYWLKAKEEYYKQNDFYPDTENYADTLLPFMPKIARQKYAQLIFISDRAYFDWLNDFNTSFDQSEYEKRILDKIGYRASEILKKQPYLSVEEAFNCARDQFYYDIQNGAAEKRKWVSERAYQIGEDNPNNSSEENWYIAEQEFDDQFLSD</sequence>
<name>L0L0E0_METHD</name>
<gene>
    <name evidence="1" type="ordered locus">Metho_2661</name>
</gene>
<evidence type="ECO:0000313" key="1">
    <source>
        <dbReference type="EMBL" id="AGB50791.1"/>
    </source>
</evidence>